<dbReference type="PRINTS" id="PR00032">
    <property type="entry name" value="HTHARAC"/>
</dbReference>
<dbReference type="EMBL" id="BMXR01000020">
    <property type="protein sequence ID" value="GGX75021.1"/>
    <property type="molecule type" value="Genomic_DNA"/>
</dbReference>
<evidence type="ECO:0000256" key="3">
    <source>
        <dbReference type="ARBA" id="ARBA00023163"/>
    </source>
</evidence>
<dbReference type="PROSITE" id="PS00041">
    <property type="entry name" value="HTH_ARAC_FAMILY_1"/>
    <property type="match status" value="1"/>
</dbReference>
<evidence type="ECO:0000256" key="1">
    <source>
        <dbReference type="ARBA" id="ARBA00023015"/>
    </source>
</evidence>
<dbReference type="Proteomes" id="UP000626148">
    <property type="component" value="Unassembled WGS sequence"/>
</dbReference>
<proteinExistence type="predicted"/>
<dbReference type="SMART" id="SM00342">
    <property type="entry name" value="HTH_ARAC"/>
    <property type="match status" value="1"/>
</dbReference>
<dbReference type="InterPro" id="IPR011256">
    <property type="entry name" value="Reg_factor_effector_dom_sf"/>
</dbReference>
<reference evidence="5" key="1">
    <citation type="journal article" date="2014" name="Int. J. Syst. Evol. Microbiol.">
        <title>Complete genome sequence of Corynebacterium casei LMG S-19264T (=DSM 44701T), isolated from a smear-ripened cheese.</title>
        <authorList>
            <consortium name="US DOE Joint Genome Institute (JGI-PGF)"/>
            <person name="Walter F."/>
            <person name="Albersmeier A."/>
            <person name="Kalinowski J."/>
            <person name="Ruckert C."/>
        </authorList>
    </citation>
    <scope>NUCLEOTIDE SEQUENCE</scope>
    <source>
        <strain evidence="5">KCTC 22169</strain>
    </source>
</reference>
<keyword evidence="1" id="KW-0805">Transcription regulation</keyword>
<gene>
    <name evidence="5" type="ORF">GCM10007392_47770</name>
</gene>
<feature type="domain" description="HTH araC/xylS-type" evidence="4">
    <location>
        <begin position="11"/>
        <end position="109"/>
    </location>
</feature>
<keyword evidence="6" id="KW-1185">Reference proteome</keyword>
<dbReference type="PROSITE" id="PS01124">
    <property type="entry name" value="HTH_ARAC_FAMILY_2"/>
    <property type="match status" value="1"/>
</dbReference>
<keyword evidence="3" id="KW-0804">Transcription</keyword>
<dbReference type="InterPro" id="IPR009057">
    <property type="entry name" value="Homeodomain-like_sf"/>
</dbReference>
<name>A0A918KS75_9GAMM</name>
<comment type="caution">
    <text evidence="5">The sequence shown here is derived from an EMBL/GenBank/DDBJ whole genome shotgun (WGS) entry which is preliminary data.</text>
</comment>
<dbReference type="SUPFAM" id="SSF55136">
    <property type="entry name" value="Probable bacterial effector-binding domain"/>
    <property type="match status" value="1"/>
</dbReference>
<reference evidence="5" key="2">
    <citation type="submission" date="2020-09" db="EMBL/GenBank/DDBJ databases">
        <authorList>
            <person name="Sun Q."/>
            <person name="Kim S."/>
        </authorList>
    </citation>
    <scope>NUCLEOTIDE SEQUENCE</scope>
    <source>
        <strain evidence="5">KCTC 22169</strain>
    </source>
</reference>
<keyword evidence="2" id="KW-0238">DNA-binding</keyword>
<protein>
    <submittedName>
        <fullName evidence="5">AraC family transcriptional regulator</fullName>
    </submittedName>
</protein>
<evidence type="ECO:0000313" key="5">
    <source>
        <dbReference type="EMBL" id="GGX75021.1"/>
    </source>
</evidence>
<dbReference type="Gene3D" id="1.10.10.60">
    <property type="entry name" value="Homeodomain-like"/>
    <property type="match status" value="2"/>
</dbReference>
<dbReference type="InterPro" id="IPR018062">
    <property type="entry name" value="HTH_AraC-typ_CS"/>
</dbReference>
<dbReference type="InterPro" id="IPR018060">
    <property type="entry name" value="HTH_AraC"/>
</dbReference>
<dbReference type="PANTHER" id="PTHR47504">
    <property type="entry name" value="RIGHT ORIGIN-BINDING PROTEIN"/>
    <property type="match status" value="1"/>
</dbReference>
<dbReference type="RefSeq" id="WP_229805501.1">
    <property type="nucleotide sequence ID" value="NZ_BMXR01000020.1"/>
</dbReference>
<dbReference type="GO" id="GO:0043565">
    <property type="term" value="F:sequence-specific DNA binding"/>
    <property type="evidence" value="ECO:0007669"/>
    <property type="project" value="InterPro"/>
</dbReference>
<evidence type="ECO:0000313" key="6">
    <source>
        <dbReference type="Proteomes" id="UP000626148"/>
    </source>
</evidence>
<dbReference type="SMART" id="SM00871">
    <property type="entry name" value="AraC_E_bind"/>
    <property type="match status" value="1"/>
</dbReference>
<dbReference type="InterPro" id="IPR050959">
    <property type="entry name" value="MarA-like"/>
</dbReference>
<dbReference type="InterPro" id="IPR010499">
    <property type="entry name" value="AraC_E-bd"/>
</dbReference>
<dbReference type="PANTHER" id="PTHR47504:SF5">
    <property type="entry name" value="RIGHT ORIGIN-BINDING PROTEIN"/>
    <property type="match status" value="1"/>
</dbReference>
<dbReference type="Gene3D" id="3.20.80.10">
    <property type="entry name" value="Regulatory factor, effector binding domain"/>
    <property type="match status" value="1"/>
</dbReference>
<accession>A0A918KS75</accession>
<dbReference type="Pfam" id="PF12833">
    <property type="entry name" value="HTH_18"/>
    <property type="match status" value="1"/>
</dbReference>
<dbReference type="InterPro" id="IPR020449">
    <property type="entry name" value="Tscrpt_reg_AraC-type_HTH"/>
</dbReference>
<dbReference type="SUPFAM" id="SSF46689">
    <property type="entry name" value="Homeodomain-like"/>
    <property type="match status" value="2"/>
</dbReference>
<evidence type="ECO:0000256" key="2">
    <source>
        <dbReference type="ARBA" id="ARBA00023125"/>
    </source>
</evidence>
<dbReference type="InterPro" id="IPR029442">
    <property type="entry name" value="GyrI-like"/>
</dbReference>
<dbReference type="AlphaFoldDB" id="A0A918KS75"/>
<evidence type="ECO:0000259" key="4">
    <source>
        <dbReference type="PROSITE" id="PS01124"/>
    </source>
</evidence>
<organism evidence="5 6">
    <name type="scientific">Saccharospirillum salsuginis</name>
    <dbReference type="NCBI Taxonomy" id="418750"/>
    <lineage>
        <taxon>Bacteria</taxon>
        <taxon>Pseudomonadati</taxon>
        <taxon>Pseudomonadota</taxon>
        <taxon>Gammaproteobacteria</taxon>
        <taxon>Oceanospirillales</taxon>
        <taxon>Saccharospirillaceae</taxon>
        <taxon>Saccharospirillum</taxon>
    </lineage>
</organism>
<dbReference type="Pfam" id="PF06445">
    <property type="entry name" value="GyrI-like"/>
    <property type="match status" value="1"/>
</dbReference>
<dbReference type="GO" id="GO:0003700">
    <property type="term" value="F:DNA-binding transcription factor activity"/>
    <property type="evidence" value="ECO:0007669"/>
    <property type="project" value="InterPro"/>
</dbReference>
<sequence>MTMNQTLGFLQTLVDDIEAHLDEEVSVLTLSERSGLSPWHFQRWFKSLIGDSLGSYLRGRRLTRAAQLLLETDMGIIDIAVSVGFGSHEAFSRSFKAYFSMSPKAFRQSRPRVRLNDKPLLDEHLVHHIAHRVAREPVIEVRPAFSIVGYPTQIPSPFVTDQTNCYLMQPAWMRLFEQEASIPGGIPKSYFGLTLSESGRFNEDELTHLATIETREPESAPPDMTVHHLPEQRVAMFDVDGIDAEAANRTIDFIYGYWLPNSGHRRGEGSDYEWMVEVEQFSASTGSRYVIPLRD</sequence>